<proteinExistence type="predicted"/>
<dbReference type="RefSeq" id="WP_268077223.1">
    <property type="nucleotide sequence ID" value="NZ_CP109967.1"/>
</dbReference>
<geneLocation type="plasmid" evidence="3 4">
    <name>pCadTS8_2</name>
</geneLocation>
<keyword evidence="3" id="KW-0614">Plasmid</keyword>
<accession>A0ABY7AT24</accession>
<evidence type="ECO:0000256" key="1">
    <source>
        <dbReference type="ARBA" id="ARBA00022801"/>
    </source>
</evidence>
<reference evidence="3" key="1">
    <citation type="submission" date="2022-10" db="EMBL/GenBank/DDBJ databases">
        <title>Catenovulum adriacola sp. nov. isolated in the Harbour of Susak.</title>
        <authorList>
            <person name="Schoch T."/>
            <person name="Reich S.J."/>
            <person name="Stoeferle S."/>
            <person name="Flaiz M."/>
            <person name="Kazda M."/>
            <person name="Riedel C.U."/>
            <person name="Duerre P."/>
        </authorList>
    </citation>
    <scope>NUCLEOTIDE SEQUENCE</scope>
    <source>
        <strain evidence="3">TS8</strain>
        <plasmid evidence="3">pCadTS8_2</plasmid>
    </source>
</reference>
<dbReference type="Pfam" id="PF02018">
    <property type="entry name" value="CBM_4_9"/>
    <property type="match status" value="1"/>
</dbReference>
<dbReference type="Gene3D" id="2.60.120.260">
    <property type="entry name" value="Galactose-binding domain-like"/>
    <property type="match status" value="1"/>
</dbReference>
<protein>
    <submittedName>
        <fullName evidence="3">Carbohydrate binding domain-containing protein</fullName>
    </submittedName>
</protein>
<gene>
    <name evidence="3" type="ORF">OLW01_16960</name>
</gene>
<sequence>MLNPDFEQGNASNWLTNDSVSIIEASTEKVHSGAYSGKITGRTDSWNAPLHSLVGLLEQNKAYQMSAWVKLVNSSD</sequence>
<evidence type="ECO:0000313" key="4">
    <source>
        <dbReference type="Proteomes" id="UP001163726"/>
    </source>
</evidence>
<dbReference type="Proteomes" id="UP001163726">
    <property type="component" value="Plasmid pCadTS8_2"/>
</dbReference>
<organism evidence="3 4">
    <name type="scientific">Catenovulum adriaticum</name>
    <dbReference type="NCBI Taxonomy" id="2984846"/>
    <lineage>
        <taxon>Bacteria</taxon>
        <taxon>Pseudomonadati</taxon>
        <taxon>Pseudomonadota</taxon>
        <taxon>Gammaproteobacteria</taxon>
        <taxon>Alteromonadales</taxon>
        <taxon>Alteromonadaceae</taxon>
        <taxon>Catenovulum</taxon>
    </lineage>
</organism>
<dbReference type="InterPro" id="IPR008979">
    <property type="entry name" value="Galactose-bd-like_sf"/>
</dbReference>
<evidence type="ECO:0000313" key="3">
    <source>
        <dbReference type="EMBL" id="WAJ72422.1"/>
    </source>
</evidence>
<evidence type="ECO:0000259" key="2">
    <source>
        <dbReference type="Pfam" id="PF02018"/>
    </source>
</evidence>
<feature type="domain" description="CBM-cenC" evidence="2">
    <location>
        <begin position="2"/>
        <end position="74"/>
    </location>
</feature>
<dbReference type="EMBL" id="CP109967">
    <property type="protein sequence ID" value="WAJ72422.1"/>
    <property type="molecule type" value="Genomic_DNA"/>
</dbReference>
<dbReference type="SUPFAM" id="SSF49785">
    <property type="entry name" value="Galactose-binding domain-like"/>
    <property type="match status" value="1"/>
</dbReference>
<keyword evidence="1" id="KW-0378">Hydrolase</keyword>
<keyword evidence="4" id="KW-1185">Reference proteome</keyword>
<name>A0ABY7AT24_9ALTE</name>
<dbReference type="InterPro" id="IPR003305">
    <property type="entry name" value="CenC_carb-bd"/>
</dbReference>